<evidence type="ECO:0000256" key="1">
    <source>
        <dbReference type="SAM" id="SignalP"/>
    </source>
</evidence>
<keyword evidence="1" id="KW-0732">Signal</keyword>
<sequence>MNFRQLTLVVATALVFPIASHAQETASTVTRAQVRAELVQLEKAGYTPGRANDPHYPDDIQAAEAKISAQRNTDANVETSFGGVQDSRTESGSHTVVKGLGSIYAHR</sequence>
<dbReference type="Pfam" id="PF13663">
    <property type="entry name" value="DUF4148"/>
    <property type="match status" value="1"/>
</dbReference>
<feature type="chain" id="PRO_5045145380" evidence="1">
    <location>
        <begin position="23"/>
        <end position="107"/>
    </location>
</feature>
<organism evidence="2 3">
    <name type="scientific">Paraburkholderia dipogonis</name>
    <dbReference type="NCBI Taxonomy" id="1211383"/>
    <lineage>
        <taxon>Bacteria</taxon>
        <taxon>Pseudomonadati</taxon>
        <taxon>Pseudomonadota</taxon>
        <taxon>Betaproteobacteria</taxon>
        <taxon>Burkholderiales</taxon>
        <taxon>Burkholderiaceae</taxon>
        <taxon>Paraburkholderia</taxon>
    </lineage>
</organism>
<feature type="signal peptide" evidence="1">
    <location>
        <begin position="1"/>
        <end position="22"/>
    </location>
</feature>
<reference evidence="2 3" key="1">
    <citation type="journal article" date="2024" name="Chem. Sci.">
        <title>Discovery of megapolipeptins by genome mining of a Burkholderiales bacteria collection.</title>
        <authorList>
            <person name="Paulo B.S."/>
            <person name="Recchia M.J.J."/>
            <person name="Lee S."/>
            <person name="Fergusson C.H."/>
            <person name="Romanowski S.B."/>
            <person name="Hernandez A."/>
            <person name="Krull N."/>
            <person name="Liu D.Y."/>
            <person name="Cavanagh H."/>
            <person name="Bos A."/>
            <person name="Gray C.A."/>
            <person name="Murphy B.T."/>
            <person name="Linington R.G."/>
            <person name="Eustaquio A.S."/>
        </authorList>
    </citation>
    <scope>NUCLEOTIDE SEQUENCE [LARGE SCALE GENOMIC DNA]</scope>
    <source>
        <strain evidence="2 3">RL17-350-BIC-A</strain>
    </source>
</reference>
<name>A0ABW9AX60_9BURK</name>
<proteinExistence type="predicted"/>
<dbReference type="Proteomes" id="UP001629230">
    <property type="component" value="Unassembled WGS sequence"/>
</dbReference>
<dbReference type="EMBL" id="JAQQEZ010000023">
    <property type="protein sequence ID" value="MFM0004769.1"/>
    <property type="molecule type" value="Genomic_DNA"/>
</dbReference>
<evidence type="ECO:0000313" key="2">
    <source>
        <dbReference type="EMBL" id="MFM0004769.1"/>
    </source>
</evidence>
<protein>
    <submittedName>
        <fullName evidence="2">DUF4148 domain-containing protein</fullName>
    </submittedName>
</protein>
<dbReference type="RefSeq" id="WP_408179595.1">
    <property type="nucleotide sequence ID" value="NZ_JAQQEZ010000023.1"/>
</dbReference>
<dbReference type="InterPro" id="IPR025421">
    <property type="entry name" value="DUF4148"/>
</dbReference>
<gene>
    <name evidence="2" type="ORF">PQR57_27550</name>
</gene>
<accession>A0ABW9AX60</accession>
<keyword evidence="3" id="KW-1185">Reference proteome</keyword>
<evidence type="ECO:0000313" key="3">
    <source>
        <dbReference type="Proteomes" id="UP001629230"/>
    </source>
</evidence>
<comment type="caution">
    <text evidence="2">The sequence shown here is derived from an EMBL/GenBank/DDBJ whole genome shotgun (WGS) entry which is preliminary data.</text>
</comment>